<dbReference type="PROSITE" id="PS51352">
    <property type="entry name" value="THIOREDOXIN_2"/>
    <property type="match status" value="1"/>
</dbReference>
<accession>A0A3S9VT83</accession>
<feature type="region of interest" description="Disordered" evidence="5">
    <location>
        <begin position="445"/>
        <end position="464"/>
    </location>
</feature>
<dbReference type="InterPro" id="IPR013766">
    <property type="entry name" value="Thioredoxin_domain"/>
</dbReference>
<comment type="subcellular location">
    <subcellularLocation>
        <location evidence="1">Cell envelope</location>
    </subcellularLocation>
</comment>
<dbReference type="GO" id="GO:0017004">
    <property type="term" value="P:cytochrome complex assembly"/>
    <property type="evidence" value="ECO:0007669"/>
    <property type="project" value="UniProtKB-KW"/>
</dbReference>
<dbReference type="Gene3D" id="3.40.30.10">
    <property type="entry name" value="Glutaredoxin"/>
    <property type="match status" value="1"/>
</dbReference>
<keyword evidence="8" id="KW-1185">Reference proteome</keyword>
<proteinExistence type="predicted"/>
<feature type="domain" description="Thioredoxin" evidence="6">
    <location>
        <begin position="321"/>
        <end position="464"/>
    </location>
</feature>
<dbReference type="Pfam" id="PF13905">
    <property type="entry name" value="Thioredoxin_8"/>
    <property type="match status" value="1"/>
</dbReference>
<dbReference type="PANTHER" id="PTHR42852">
    <property type="entry name" value="THIOL:DISULFIDE INTERCHANGE PROTEIN DSBE"/>
    <property type="match status" value="1"/>
</dbReference>
<evidence type="ECO:0000256" key="1">
    <source>
        <dbReference type="ARBA" id="ARBA00004196"/>
    </source>
</evidence>
<dbReference type="SUPFAM" id="SSF52833">
    <property type="entry name" value="Thioredoxin-like"/>
    <property type="match status" value="1"/>
</dbReference>
<dbReference type="RefSeq" id="WP_106480507.1">
    <property type="nucleotide sequence ID" value="NZ_CP032819.1"/>
</dbReference>
<keyword evidence="4" id="KW-0676">Redox-active center</keyword>
<dbReference type="InterPro" id="IPR050553">
    <property type="entry name" value="Thioredoxin_ResA/DsbE_sf"/>
</dbReference>
<dbReference type="Proteomes" id="UP000270673">
    <property type="component" value="Chromosome"/>
</dbReference>
<protein>
    <submittedName>
        <fullName evidence="7">TlpA family protein disulfide reductase</fullName>
    </submittedName>
</protein>
<dbReference type="AlphaFoldDB" id="A0A3S9VT83"/>
<keyword evidence="3" id="KW-1015">Disulfide bond</keyword>
<dbReference type="EMBL" id="CP032819">
    <property type="protein sequence ID" value="AZS29767.1"/>
    <property type="molecule type" value="Genomic_DNA"/>
</dbReference>
<dbReference type="PANTHER" id="PTHR42852:SF6">
    <property type="entry name" value="THIOL:DISULFIDE INTERCHANGE PROTEIN DSBE"/>
    <property type="match status" value="1"/>
</dbReference>
<dbReference type="GO" id="GO:0030313">
    <property type="term" value="C:cell envelope"/>
    <property type="evidence" value="ECO:0007669"/>
    <property type="project" value="UniProtKB-SubCell"/>
</dbReference>
<dbReference type="InterPro" id="IPR012336">
    <property type="entry name" value="Thioredoxin-like_fold"/>
</dbReference>
<sequence length="464" mass="52591">MKKFVIVSMIILSALSLFGQKHDKIYFSGSVKGFVNTPCVVCDFSMEGVEPDTLKVAANGTFSKEYMLSRAKEVFLKIGEGKQTKFYVAYFVPGKSLHVDFVAEGESVIPHYSGDTGKETAYLNLHRELITLSPMFSAQAWQVVPDFKACVRYVDEKLVPIKEALDKVDDKVFVEKEKKGLKNELASHYFSYADAKQKIGVDMEKDVDFMKYVKGIDFNDTLQERALMYYLNWYVGAHPNLYPKGMPVNAVKLRCLKTFVSNQDMRNKVARTLLTAHLFMQMLGANISETLPCVYREYLDVSTDAQTCEYARAQLKIIDNTAVGTDAADLKMVDINGKSFSLKDVVGKGKYTYIDFWATWCGPCCKEIPFIEKLVAKYKDHSVIRFVSISIDTDIAAWKKKLITDKPTWEQYLIPEANQKTCAEIYGITNIPRFMIFDKEGKMMDASAPRPSETKTDELLNGLK</sequence>
<dbReference type="OrthoDB" id="1094665at2"/>
<evidence type="ECO:0000259" key="6">
    <source>
        <dbReference type="PROSITE" id="PS51352"/>
    </source>
</evidence>
<name>A0A3S9VT83_9BACT</name>
<evidence type="ECO:0000256" key="2">
    <source>
        <dbReference type="ARBA" id="ARBA00022748"/>
    </source>
</evidence>
<evidence type="ECO:0000256" key="5">
    <source>
        <dbReference type="SAM" id="MobiDB-lite"/>
    </source>
</evidence>
<keyword evidence="2" id="KW-0201">Cytochrome c-type biogenesis</keyword>
<gene>
    <name evidence="7" type="ORF">D8S85_09560</name>
</gene>
<evidence type="ECO:0000313" key="8">
    <source>
        <dbReference type="Proteomes" id="UP000270673"/>
    </source>
</evidence>
<reference evidence="7 8" key="1">
    <citation type="submission" date="2018-10" db="EMBL/GenBank/DDBJ databases">
        <title>Butyricimonas faecalis sp. nov., isolated from human faeces and emended description of the genus Butyricimonas.</title>
        <authorList>
            <person name="Le Roy T."/>
            <person name="Van der Smissen P."/>
            <person name="Paquot A."/>
            <person name="Delzenne N."/>
            <person name="Muccioli G."/>
            <person name="Collet J.-F."/>
            <person name="Cani P.D."/>
        </authorList>
    </citation>
    <scope>NUCLEOTIDE SEQUENCE [LARGE SCALE GENOMIC DNA]</scope>
    <source>
        <strain evidence="7 8">H184</strain>
    </source>
</reference>
<dbReference type="KEGG" id="buy:D8S85_09560"/>
<evidence type="ECO:0000256" key="3">
    <source>
        <dbReference type="ARBA" id="ARBA00023157"/>
    </source>
</evidence>
<dbReference type="InterPro" id="IPR036249">
    <property type="entry name" value="Thioredoxin-like_sf"/>
</dbReference>
<dbReference type="CDD" id="cd02966">
    <property type="entry name" value="TlpA_like_family"/>
    <property type="match status" value="1"/>
</dbReference>
<evidence type="ECO:0000256" key="4">
    <source>
        <dbReference type="ARBA" id="ARBA00023284"/>
    </source>
</evidence>
<organism evidence="7 8">
    <name type="scientific">Butyricimonas faecalis</name>
    <dbReference type="NCBI Taxonomy" id="2093856"/>
    <lineage>
        <taxon>Bacteria</taxon>
        <taxon>Pseudomonadati</taxon>
        <taxon>Bacteroidota</taxon>
        <taxon>Bacteroidia</taxon>
        <taxon>Bacteroidales</taxon>
        <taxon>Odoribacteraceae</taxon>
        <taxon>Butyricimonas</taxon>
    </lineage>
</organism>
<evidence type="ECO:0000313" key="7">
    <source>
        <dbReference type="EMBL" id="AZS29767.1"/>
    </source>
</evidence>